<feature type="domain" description="TIR" evidence="9">
    <location>
        <begin position="306"/>
        <end position="426"/>
    </location>
</feature>
<dbReference type="InterPro" id="IPR001611">
    <property type="entry name" value="Leu-rich_rpt"/>
</dbReference>
<feature type="compositionally biased region" description="Basic and acidic residues" evidence="7">
    <location>
        <begin position="1"/>
        <end position="11"/>
    </location>
</feature>
<feature type="region of interest" description="Disordered" evidence="7">
    <location>
        <begin position="1"/>
        <end position="57"/>
    </location>
</feature>
<evidence type="ECO:0000256" key="5">
    <source>
        <dbReference type="ARBA" id="ARBA00022859"/>
    </source>
</evidence>
<accession>A0ABP0G768</accession>
<feature type="compositionally biased region" description="Polar residues" evidence="7">
    <location>
        <begin position="246"/>
        <end position="288"/>
    </location>
</feature>
<dbReference type="CDD" id="cd00009">
    <property type="entry name" value="AAA"/>
    <property type="match status" value="1"/>
</dbReference>
<dbReference type="SUPFAM" id="SSF52540">
    <property type="entry name" value="P-loop containing nucleoside triphosphate hydrolases"/>
    <property type="match status" value="1"/>
</dbReference>
<organism evidence="10 11">
    <name type="scientific">Clavelina lepadiformis</name>
    <name type="common">Light-bulb sea squirt</name>
    <name type="synonym">Ascidia lepadiformis</name>
    <dbReference type="NCBI Taxonomy" id="159417"/>
    <lineage>
        <taxon>Eukaryota</taxon>
        <taxon>Metazoa</taxon>
        <taxon>Chordata</taxon>
        <taxon>Tunicata</taxon>
        <taxon>Ascidiacea</taxon>
        <taxon>Aplousobranchia</taxon>
        <taxon>Clavelinidae</taxon>
        <taxon>Clavelina</taxon>
    </lineage>
</organism>
<evidence type="ECO:0000259" key="8">
    <source>
        <dbReference type="Pfam" id="PF05729"/>
    </source>
</evidence>
<feature type="region of interest" description="Disordered" evidence="7">
    <location>
        <begin position="246"/>
        <end position="298"/>
    </location>
</feature>
<dbReference type="Gene3D" id="3.40.50.300">
    <property type="entry name" value="P-loop containing nucleotide triphosphate hydrolases"/>
    <property type="match status" value="1"/>
</dbReference>
<gene>
    <name evidence="10" type="ORF">CVLEPA_LOCUS19517</name>
</gene>
<proteinExistence type="inferred from homology"/>
<dbReference type="SUPFAM" id="SSF52047">
    <property type="entry name" value="RNI-like"/>
    <property type="match status" value="1"/>
</dbReference>
<feature type="region of interest" description="Disordered" evidence="7">
    <location>
        <begin position="927"/>
        <end position="948"/>
    </location>
</feature>
<dbReference type="InterPro" id="IPR027417">
    <property type="entry name" value="P-loop_NTPase"/>
</dbReference>
<dbReference type="EMBL" id="CAWYQH010000104">
    <property type="protein sequence ID" value="CAK8687445.1"/>
    <property type="molecule type" value="Genomic_DNA"/>
</dbReference>
<dbReference type="Pfam" id="PF05729">
    <property type="entry name" value="NACHT"/>
    <property type="match status" value="1"/>
</dbReference>
<evidence type="ECO:0000256" key="1">
    <source>
        <dbReference type="ARBA" id="ARBA00009634"/>
    </source>
</evidence>
<keyword evidence="4" id="KW-0067">ATP-binding</keyword>
<keyword evidence="6" id="KW-0395">Inflammatory response</keyword>
<dbReference type="PANTHER" id="PTHR46270:SF2">
    <property type="entry name" value="TIR DOMAIN-CONTAINING PROTEIN"/>
    <property type="match status" value="1"/>
</dbReference>
<keyword evidence="5" id="KW-0391">Immunity</keyword>
<dbReference type="InterPro" id="IPR000157">
    <property type="entry name" value="TIR_dom"/>
</dbReference>
<dbReference type="Proteomes" id="UP001642483">
    <property type="component" value="Unassembled WGS sequence"/>
</dbReference>
<dbReference type="PANTHER" id="PTHR46270">
    <property type="entry name" value="ARMADILLO-TYPE FOLD-RELATED"/>
    <property type="match status" value="1"/>
</dbReference>
<evidence type="ECO:0000313" key="10">
    <source>
        <dbReference type="EMBL" id="CAK8687445.1"/>
    </source>
</evidence>
<evidence type="ECO:0000256" key="3">
    <source>
        <dbReference type="ARBA" id="ARBA00022741"/>
    </source>
</evidence>
<feature type="region of interest" description="Disordered" evidence="7">
    <location>
        <begin position="163"/>
        <end position="193"/>
    </location>
</feature>
<name>A0ABP0G768_CLALP</name>
<keyword evidence="11" id="KW-1185">Reference proteome</keyword>
<feature type="region of interest" description="Disordered" evidence="7">
    <location>
        <begin position="128"/>
        <end position="148"/>
    </location>
</feature>
<evidence type="ECO:0000313" key="11">
    <source>
        <dbReference type="Proteomes" id="UP001642483"/>
    </source>
</evidence>
<reference evidence="10 11" key="1">
    <citation type="submission" date="2024-02" db="EMBL/GenBank/DDBJ databases">
        <authorList>
            <person name="Daric V."/>
            <person name="Darras S."/>
        </authorList>
    </citation>
    <scope>NUCLEOTIDE SEQUENCE [LARGE SCALE GENOMIC DNA]</scope>
</reference>
<dbReference type="InterPro" id="IPR032675">
    <property type="entry name" value="LRR_dom_sf"/>
</dbReference>
<feature type="compositionally biased region" description="Basic and acidic residues" evidence="7">
    <location>
        <begin position="128"/>
        <end position="143"/>
    </location>
</feature>
<evidence type="ECO:0000256" key="7">
    <source>
        <dbReference type="SAM" id="MobiDB-lite"/>
    </source>
</evidence>
<dbReference type="InterPro" id="IPR007111">
    <property type="entry name" value="NACHT_NTPase"/>
</dbReference>
<comment type="similarity">
    <text evidence="1">Belongs to the Toll-like receptor family.</text>
</comment>
<dbReference type="Gene3D" id="3.80.10.10">
    <property type="entry name" value="Ribonuclease Inhibitor"/>
    <property type="match status" value="1"/>
</dbReference>
<dbReference type="Gene3D" id="3.40.50.10140">
    <property type="entry name" value="Toll/interleukin-1 receptor homology (TIR) domain"/>
    <property type="match status" value="1"/>
</dbReference>
<keyword evidence="2" id="KW-0399">Innate immunity</keyword>
<evidence type="ECO:0000256" key="6">
    <source>
        <dbReference type="ARBA" id="ARBA00023198"/>
    </source>
</evidence>
<keyword evidence="3" id="KW-0547">Nucleotide-binding</keyword>
<evidence type="ECO:0000259" key="9">
    <source>
        <dbReference type="Pfam" id="PF13676"/>
    </source>
</evidence>
<protein>
    <recommendedName>
        <fullName evidence="12">TIR domain-containing protein</fullName>
    </recommendedName>
</protein>
<evidence type="ECO:0000256" key="4">
    <source>
        <dbReference type="ARBA" id="ARBA00022840"/>
    </source>
</evidence>
<dbReference type="InterPro" id="IPR035897">
    <property type="entry name" value="Toll_tir_struct_dom_sf"/>
</dbReference>
<evidence type="ECO:0008006" key="12">
    <source>
        <dbReference type="Google" id="ProtNLM"/>
    </source>
</evidence>
<comment type="caution">
    <text evidence="10">The sequence shown here is derived from an EMBL/GenBank/DDBJ whole genome shotgun (WGS) entry which is preliminary data.</text>
</comment>
<feature type="domain" description="NACHT" evidence="8">
    <location>
        <begin position="540"/>
        <end position="696"/>
    </location>
</feature>
<dbReference type="PROSITE" id="PS51450">
    <property type="entry name" value="LRR"/>
    <property type="match status" value="1"/>
</dbReference>
<dbReference type="SUPFAM" id="SSF52200">
    <property type="entry name" value="Toll/Interleukin receptor TIR domain"/>
    <property type="match status" value="1"/>
</dbReference>
<sequence>MSKPEEQRLTEGKPQLVQPDNNEESSSGESDEQPGTSRAVAMQAGMSHGPADAGNQVLQTMENSEASLSVVSRIDPGLIELASKMAESGVVPVTINYAPKIYHHDERHYQHHDQRQYRDNRKYKQKDIEDLKNIKPTQVKEKQINPLDSAKQFEPSIEKQVSANNPFDLPQLNTPTPDPPDATHPKQPIEANPQVEPHTDISEVTNQSNALNSEIPSTTSGNVAFQPTICHAERNTSGVLEQTGFTRTKQPISASTSQTEVPSTSPLIANPPTTSFAEPNNPQATNSPCGPGAHQHQDDNKGNQHIMISYNWKDSKDPAHKISDELSAAGYKVWIDKNEMRGDIYDKMYEAVDNAYLVLMFLSENYKLSENCRREGKLAADKRKRIIPIITQDNYKMEGWTALLVSGKLYYDFSKESFEDNFDKLVKEIDHPNEQQQFTKCLEANKADHRKLGKREKAIGKVLQQQNERREDDIRLQAGIDVSVADIPIVHPKYTKVSFFQGRAVPKHETYAPSTGEPDTLKRDEDIEFKELLKSNNRFTAFIGYPGSGKTTLSKRLAKTEEYKCLYYKFMEMPVGEKVSFRKLIMDNIYPDLDETTREDAWEWIKENQKSCLLLFDGLDQAEWSLKDKVPKVNYDTPQSVPDLIANLCNKHFLPDIKLIFTSRPHSVITLPAPLRPDSTILLGDLPLDSMNKLFYFYAGASADKLWNDFSRNAKIVFALCFNPLLLQLVIAAGLAPTTKIGKIITTTRVFATVLENLRCSDNANHKDITSLVKQLSEVAYKTTMRSSVVITRDDLRAVGLEPDQIQDIVVGIYAHFAAVSRVFDGHVKYYFAHQLYQEFFTAKFIVNELPMDAFKHLVSNKLFSDEKWSVIRRFVCGLLIDMMKDSSMSNIAATGHDQRERSLLLSRCFCCLNRQDDQVEEQISLTQKPAEEKISSPEHQSSALLSHRSTEQQEYMKASSSSDNAEKRRIWTEALKSQLVDFEKMQFLEWYEDDNRRRYISLLCELNESSDMELFNMASLRFPTEMSLNYLKLSSSEAAIFCDVLRKQQKELKQLGLSSCFSPGDVERLISTISEMPGKVKELDISGNKIKDIPGPEFFAKIEEYLDMEGCFEDDFSANSSEKQEIQLVLDQLHDSVEVFSCVQQRFSVRENRVSSAHARSLEGTLASSEVF</sequence>
<evidence type="ECO:0000256" key="2">
    <source>
        <dbReference type="ARBA" id="ARBA00022588"/>
    </source>
</evidence>
<dbReference type="Pfam" id="PF13676">
    <property type="entry name" value="TIR_2"/>
    <property type="match status" value="1"/>
</dbReference>